<keyword evidence="3" id="KW-1185">Reference proteome</keyword>
<name>A0ABY4H7A6_9BACI</name>
<evidence type="ECO:0000313" key="3">
    <source>
        <dbReference type="Proteomes" id="UP000830326"/>
    </source>
</evidence>
<accession>A0ABY4H7A6</accession>
<dbReference type="PANTHER" id="PTHR43415">
    <property type="entry name" value="SPERMIDINE N(1)-ACETYLTRANSFERASE"/>
    <property type="match status" value="1"/>
</dbReference>
<evidence type="ECO:0000313" key="2">
    <source>
        <dbReference type="EMBL" id="UOR10362.1"/>
    </source>
</evidence>
<dbReference type="Pfam" id="PF13302">
    <property type="entry name" value="Acetyltransf_3"/>
    <property type="match status" value="1"/>
</dbReference>
<dbReference type="PANTHER" id="PTHR43415:SF3">
    <property type="entry name" value="GNAT-FAMILY ACETYLTRANSFERASE"/>
    <property type="match status" value="1"/>
</dbReference>
<dbReference type="SUPFAM" id="SSF55729">
    <property type="entry name" value="Acyl-CoA N-acyltransferases (Nat)"/>
    <property type="match status" value="1"/>
</dbReference>
<dbReference type="InterPro" id="IPR000182">
    <property type="entry name" value="GNAT_dom"/>
</dbReference>
<reference evidence="2" key="1">
    <citation type="submission" date="2022-04" db="EMBL/GenBank/DDBJ databases">
        <title>Halobacillus sp. isolated from saltern.</title>
        <authorList>
            <person name="Won M."/>
            <person name="Lee C.-M."/>
            <person name="Woen H.-Y."/>
            <person name="Kwon S.-W."/>
        </authorList>
    </citation>
    <scope>NUCLEOTIDE SEQUENCE</scope>
    <source>
        <strain evidence="2">SSHM10-5</strain>
    </source>
</reference>
<gene>
    <name evidence="2" type="ORF">MUO15_11690</name>
</gene>
<protein>
    <submittedName>
        <fullName evidence="2">GNAT family N-acetyltransferase</fullName>
    </submittedName>
</protein>
<sequence>MLKGNLIELRPVSRKDLDKLFQWANDELLTTLGSGSESALQNNNPKEAIESKYEQNLLSHNLWSDGIVFIVYTLATEEPIGKCDYRSLNPITRTAEIGIKIGEREYWGKGYGQDIIQTLLHHLFYTLNIHRVQLDTWSGNTQAIRLYEKAGFQHEGQLRKNEYVNGAYYDTVLMGLLREEFSEDPKLIKMRAFT</sequence>
<dbReference type="PROSITE" id="PS51186">
    <property type="entry name" value="GNAT"/>
    <property type="match status" value="1"/>
</dbReference>
<dbReference type="InterPro" id="IPR016181">
    <property type="entry name" value="Acyl_CoA_acyltransferase"/>
</dbReference>
<organism evidence="2 3">
    <name type="scientific">Halobacillus amylolyticus</name>
    <dbReference type="NCBI Taxonomy" id="2932259"/>
    <lineage>
        <taxon>Bacteria</taxon>
        <taxon>Bacillati</taxon>
        <taxon>Bacillota</taxon>
        <taxon>Bacilli</taxon>
        <taxon>Bacillales</taxon>
        <taxon>Bacillaceae</taxon>
        <taxon>Halobacillus</taxon>
    </lineage>
</organism>
<dbReference type="RefSeq" id="WP_245029466.1">
    <property type="nucleotide sequence ID" value="NZ_CP095075.1"/>
</dbReference>
<dbReference type="EMBL" id="CP095075">
    <property type="protein sequence ID" value="UOR10362.1"/>
    <property type="molecule type" value="Genomic_DNA"/>
</dbReference>
<dbReference type="Proteomes" id="UP000830326">
    <property type="component" value="Chromosome"/>
</dbReference>
<feature type="domain" description="N-acetyltransferase" evidence="1">
    <location>
        <begin position="7"/>
        <end position="179"/>
    </location>
</feature>
<dbReference type="Gene3D" id="3.40.630.30">
    <property type="match status" value="1"/>
</dbReference>
<proteinExistence type="predicted"/>
<evidence type="ECO:0000259" key="1">
    <source>
        <dbReference type="PROSITE" id="PS51186"/>
    </source>
</evidence>